<gene>
    <name evidence="2" type="ORF">SAMN05444851_2289</name>
</gene>
<dbReference type="InterPro" id="IPR024535">
    <property type="entry name" value="RHGA/B-epi-like_pectate_lyase"/>
</dbReference>
<protein>
    <submittedName>
        <fullName evidence="2">Pectate lyase superfamily protein</fullName>
    </submittedName>
</protein>
<dbReference type="AlphaFoldDB" id="A0A1I0Q7A1"/>
<dbReference type="OrthoDB" id="7749009at2"/>
<evidence type="ECO:0000313" key="3">
    <source>
        <dbReference type="Proteomes" id="UP000199650"/>
    </source>
</evidence>
<feature type="domain" description="Rhamnogalacturonase A/B/Epimerase-like pectate lyase" evidence="1">
    <location>
        <begin position="188"/>
        <end position="243"/>
    </location>
</feature>
<dbReference type="Proteomes" id="UP000199650">
    <property type="component" value="Unassembled WGS sequence"/>
</dbReference>
<proteinExistence type="predicted"/>
<dbReference type="Pfam" id="PF12708">
    <property type="entry name" value="Pect-lyase_RHGA_epim"/>
    <property type="match status" value="1"/>
</dbReference>
<keyword evidence="2" id="KW-0456">Lyase</keyword>
<evidence type="ECO:0000313" key="2">
    <source>
        <dbReference type="EMBL" id="SEW22700.1"/>
    </source>
</evidence>
<dbReference type="EMBL" id="FOJB01000001">
    <property type="protein sequence ID" value="SEW22700.1"/>
    <property type="molecule type" value="Genomic_DNA"/>
</dbReference>
<dbReference type="InterPro" id="IPR011050">
    <property type="entry name" value="Pectin_lyase_fold/virulence"/>
</dbReference>
<sequence length="763" mass="82921">MNKALTDGVVFMPPAFEDGLTVWSNEDGTPGSQTYAGAGNAALVPADQDFDGCLELLKNETTQKLRYMGQTPYEQGCYLRVSAKVKAISGPLPSIRVAAWPAQSGGSYAVGNLETGPVTALSTYGEVVEVSAIIGSGSRNGVDIIWGGDVAYAHVGLDLIGSNGGVVRIDDLVVEDVTGAYLRDMMDWVDVRDFGAAGDGLTDDKPAFEAADAAANGRTVLVPDGSFRIGSNLTLHADIRFEGTVTMADDVYLSLTRNFDLPTYIDAFGDEELGFRKAFQALLHYADHEILDMCGRRVDVTAPIDMQAAYEAGDTFLIRRVIKNGQFYVIGGSAWDSESTSSAAKYNPANPYKLTNVANIAAIQAGSVVTGAGVGREVYVKEVNIGASEVELSQPLWGPAANQTYTFTRHKYVLDFSGFAQVNRMNLTEVEFQCNSHASAVLLPRDGENFVFQDCFFIKPKNRGISSIGRGCQDLHLDRCQFVSSEQNDPATTRQSVAFNVNANDAKIRDNRFQRMGTSMVLHGSGHIIQGNHLFQGDEVTDGPRVAGMVFTYENNKTVLNGNYVDNCFVEWNNEHDAFPDHGSEYSFGGMTITGNIFTANDVASWFKWILIKPFGDGHYVSGLHVTNNTFRTLSGAIDRVEGVSTTHAGLDYWSMKDVTFENNAFTGVTQATVSPVTLEFNQNTAAATWTMDGSAYFPFGGNARTVPSVTIEGDLRDVSNNQVWDNPHVLVNQGATFKQVQLKWSRAVRGTAHVTMRVDRPV</sequence>
<dbReference type="InterPro" id="IPR012334">
    <property type="entry name" value="Pectin_lyas_fold"/>
</dbReference>
<name>A0A1I0Q7A1_9RHOB</name>
<accession>A0A1I0Q7A1</accession>
<keyword evidence="3" id="KW-1185">Reference proteome</keyword>
<dbReference type="Gene3D" id="2.160.20.10">
    <property type="entry name" value="Single-stranded right-handed beta-helix, Pectin lyase-like"/>
    <property type="match status" value="2"/>
</dbReference>
<dbReference type="STRING" id="1173584.SAMN05444851_2289"/>
<dbReference type="RefSeq" id="WP_091430694.1">
    <property type="nucleotide sequence ID" value="NZ_FOJB01000001.1"/>
</dbReference>
<evidence type="ECO:0000259" key="1">
    <source>
        <dbReference type="Pfam" id="PF12708"/>
    </source>
</evidence>
<dbReference type="SUPFAM" id="SSF51126">
    <property type="entry name" value="Pectin lyase-like"/>
    <property type="match status" value="1"/>
</dbReference>
<reference evidence="2 3" key="1">
    <citation type="submission" date="2016-10" db="EMBL/GenBank/DDBJ databases">
        <authorList>
            <person name="de Groot N.N."/>
        </authorList>
    </citation>
    <scope>NUCLEOTIDE SEQUENCE [LARGE SCALE GENOMIC DNA]</scope>
    <source>
        <strain evidence="2 3">DSM 29439</strain>
    </source>
</reference>
<dbReference type="GO" id="GO:0016829">
    <property type="term" value="F:lyase activity"/>
    <property type="evidence" value="ECO:0007669"/>
    <property type="project" value="UniProtKB-KW"/>
</dbReference>
<organism evidence="2 3">
    <name type="scientific">Aliiroseovarius sediminilitoris</name>
    <dbReference type="NCBI Taxonomy" id="1173584"/>
    <lineage>
        <taxon>Bacteria</taxon>
        <taxon>Pseudomonadati</taxon>
        <taxon>Pseudomonadota</taxon>
        <taxon>Alphaproteobacteria</taxon>
        <taxon>Rhodobacterales</taxon>
        <taxon>Paracoccaceae</taxon>
        <taxon>Aliiroseovarius</taxon>
    </lineage>
</organism>